<dbReference type="InterPro" id="IPR052929">
    <property type="entry name" value="RNase_H-like_EbsB-rel"/>
</dbReference>
<feature type="domain" description="RNase H type-1" evidence="1">
    <location>
        <begin position="104"/>
        <end position="168"/>
    </location>
</feature>
<dbReference type="InterPro" id="IPR002156">
    <property type="entry name" value="RNaseH_domain"/>
</dbReference>
<proteinExistence type="predicted"/>
<comment type="caution">
    <text evidence="2">The sequence shown here is derived from an EMBL/GenBank/DDBJ whole genome shotgun (WGS) entry which is preliminary data.</text>
</comment>
<evidence type="ECO:0000313" key="2">
    <source>
        <dbReference type="EMBL" id="RLN28580.1"/>
    </source>
</evidence>
<dbReference type="Pfam" id="PF13456">
    <property type="entry name" value="RVT_3"/>
    <property type="match status" value="1"/>
</dbReference>
<dbReference type="Gene3D" id="3.30.420.10">
    <property type="entry name" value="Ribonuclease H-like superfamily/Ribonuclease H"/>
    <property type="match status" value="1"/>
</dbReference>
<dbReference type="OrthoDB" id="1906820at2759"/>
<sequence>MEDVRVSLLNLGSANEVVQTILGLQREKQKLVISLLRAWWTGRNKANTGERRGPVEEIFSKATIFTTEIHQLNKRKENGGRTVNRDTIGWKPAPPDVFKINSNDAFREEEKTGAWGFVVRDSDCQGIMAGCGQLQAVHHALSAEGEACLMALKAAVEIGISRVIIKTDR</sequence>
<dbReference type="GO" id="GO:0004523">
    <property type="term" value="F:RNA-DNA hybrid ribonuclease activity"/>
    <property type="evidence" value="ECO:0007669"/>
    <property type="project" value="InterPro"/>
</dbReference>
<dbReference type="InterPro" id="IPR036397">
    <property type="entry name" value="RNaseH_sf"/>
</dbReference>
<dbReference type="PANTHER" id="PTHR47074">
    <property type="entry name" value="BNAC02G40300D PROTEIN"/>
    <property type="match status" value="1"/>
</dbReference>
<dbReference type="AlphaFoldDB" id="A0A3L6SVU2"/>
<dbReference type="CDD" id="cd06222">
    <property type="entry name" value="RNase_H_like"/>
    <property type="match status" value="1"/>
</dbReference>
<gene>
    <name evidence="2" type="ORF">C2845_PM05G37280</name>
</gene>
<dbReference type="Proteomes" id="UP000275267">
    <property type="component" value="Unassembled WGS sequence"/>
</dbReference>
<keyword evidence="3" id="KW-1185">Reference proteome</keyword>
<dbReference type="GO" id="GO:0003676">
    <property type="term" value="F:nucleic acid binding"/>
    <property type="evidence" value="ECO:0007669"/>
    <property type="project" value="InterPro"/>
</dbReference>
<protein>
    <recommendedName>
        <fullName evidence="1">RNase H type-1 domain-containing protein</fullName>
    </recommendedName>
</protein>
<dbReference type="InterPro" id="IPR044730">
    <property type="entry name" value="RNase_H-like_dom_plant"/>
</dbReference>
<reference evidence="3" key="1">
    <citation type="journal article" date="2019" name="Nat. Commun.">
        <title>The genome of broomcorn millet.</title>
        <authorList>
            <person name="Zou C."/>
            <person name="Miki D."/>
            <person name="Li D."/>
            <person name="Tang Q."/>
            <person name="Xiao L."/>
            <person name="Rajput S."/>
            <person name="Deng P."/>
            <person name="Jia W."/>
            <person name="Huang R."/>
            <person name="Zhang M."/>
            <person name="Sun Y."/>
            <person name="Hu J."/>
            <person name="Fu X."/>
            <person name="Schnable P.S."/>
            <person name="Li F."/>
            <person name="Zhang H."/>
            <person name="Feng B."/>
            <person name="Zhu X."/>
            <person name="Liu R."/>
            <person name="Schnable J.C."/>
            <person name="Zhu J.-K."/>
            <person name="Zhang H."/>
        </authorList>
    </citation>
    <scope>NUCLEOTIDE SEQUENCE [LARGE SCALE GENOMIC DNA]</scope>
</reference>
<accession>A0A3L6SVU2</accession>
<evidence type="ECO:0000313" key="3">
    <source>
        <dbReference type="Proteomes" id="UP000275267"/>
    </source>
</evidence>
<dbReference type="PANTHER" id="PTHR47074:SF70">
    <property type="entry name" value="OS07G0513450 PROTEIN"/>
    <property type="match status" value="1"/>
</dbReference>
<name>A0A3L6SVU2_PANMI</name>
<organism evidence="2 3">
    <name type="scientific">Panicum miliaceum</name>
    <name type="common">Proso millet</name>
    <name type="synonym">Broomcorn millet</name>
    <dbReference type="NCBI Taxonomy" id="4540"/>
    <lineage>
        <taxon>Eukaryota</taxon>
        <taxon>Viridiplantae</taxon>
        <taxon>Streptophyta</taxon>
        <taxon>Embryophyta</taxon>
        <taxon>Tracheophyta</taxon>
        <taxon>Spermatophyta</taxon>
        <taxon>Magnoliopsida</taxon>
        <taxon>Liliopsida</taxon>
        <taxon>Poales</taxon>
        <taxon>Poaceae</taxon>
        <taxon>PACMAD clade</taxon>
        <taxon>Panicoideae</taxon>
        <taxon>Panicodae</taxon>
        <taxon>Paniceae</taxon>
        <taxon>Panicinae</taxon>
        <taxon>Panicum</taxon>
        <taxon>Panicum sect. Panicum</taxon>
    </lineage>
</organism>
<evidence type="ECO:0000259" key="1">
    <source>
        <dbReference type="Pfam" id="PF13456"/>
    </source>
</evidence>
<dbReference type="EMBL" id="PQIB02000003">
    <property type="protein sequence ID" value="RLN28580.1"/>
    <property type="molecule type" value="Genomic_DNA"/>
</dbReference>
<dbReference type="InterPro" id="IPR012337">
    <property type="entry name" value="RNaseH-like_sf"/>
</dbReference>
<dbReference type="SUPFAM" id="SSF53098">
    <property type="entry name" value="Ribonuclease H-like"/>
    <property type="match status" value="1"/>
</dbReference>